<dbReference type="RefSeq" id="WP_176009237.1">
    <property type="nucleotide sequence ID" value="NZ_CP041372.2"/>
</dbReference>
<protein>
    <submittedName>
        <fullName evidence="1">Uncharacterized protein</fullName>
    </submittedName>
</protein>
<accession>A0A859FE74</accession>
<keyword evidence="2" id="KW-1185">Reference proteome</keyword>
<dbReference type="EMBL" id="CP041372">
    <property type="protein sequence ID" value="QKS71201.1"/>
    <property type="molecule type" value="Genomic_DNA"/>
</dbReference>
<dbReference type="AlphaFoldDB" id="A0A859FE74"/>
<organism evidence="1 2">
    <name type="scientific">Paenalkalicoccus suaedae</name>
    <dbReference type="NCBI Taxonomy" id="2592382"/>
    <lineage>
        <taxon>Bacteria</taxon>
        <taxon>Bacillati</taxon>
        <taxon>Bacillota</taxon>
        <taxon>Bacilli</taxon>
        <taxon>Bacillales</taxon>
        <taxon>Bacillaceae</taxon>
        <taxon>Paenalkalicoccus</taxon>
    </lineage>
</organism>
<gene>
    <name evidence="1" type="ORF">FLK61_31295</name>
</gene>
<evidence type="ECO:0000313" key="1">
    <source>
        <dbReference type="EMBL" id="QKS71201.1"/>
    </source>
</evidence>
<dbReference type="Proteomes" id="UP000318138">
    <property type="component" value="Chromosome"/>
</dbReference>
<proteinExistence type="predicted"/>
<dbReference type="KEGG" id="psua:FLK61_31295"/>
<evidence type="ECO:0000313" key="2">
    <source>
        <dbReference type="Proteomes" id="UP000318138"/>
    </source>
</evidence>
<reference evidence="2" key="1">
    <citation type="submission" date="2019-07" db="EMBL/GenBank/DDBJ databases">
        <title>Bacillus alkalisoli sp. nov. isolated from saline soil.</title>
        <authorList>
            <person name="Sun J.-Q."/>
            <person name="Xu L."/>
        </authorList>
    </citation>
    <scope>NUCLEOTIDE SEQUENCE [LARGE SCALE GENOMIC DNA]</scope>
    <source>
        <strain evidence="2">M4U3P1</strain>
    </source>
</reference>
<name>A0A859FE74_9BACI</name>
<sequence>MYSKLYENSEATIMNPELKETMVRFIESVSREDLNSSWHHFALLVEDKSSVIDEDNMIIKTRGFQLYYKDKLSYEGVICWSYPEETESHKIEATLSVRLDKVQTSTGLAETTKFQYDVNLVPTIRNNDEVVRLEELPLPNYLTAYDQQRIQLLLSKWGLDTPISLSMEYYEQEDIDFLAQKLVSMTILLQAASKKYHEVKM</sequence>